<proteinExistence type="predicted"/>
<dbReference type="InterPro" id="IPR025534">
    <property type="entry name" value="DUF4420"/>
</dbReference>
<dbReference type="Pfam" id="PF14390">
    <property type="entry name" value="DUF4420"/>
    <property type="match status" value="1"/>
</dbReference>
<dbReference type="OrthoDB" id="1403541at2"/>
<dbReference type="Proteomes" id="UP000305888">
    <property type="component" value="Chromosome"/>
</dbReference>
<evidence type="ECO:0000313" key="1">
    <source>
        <dbReference type="EMBL" id="QDL90365.1"/>
    </source>
</evidence>
<dbReference type="EMBL" id="CP040818">
    <property type="protein sequence ID" value="QDL90365.1"/>
    <property type="molecule type" value="Genomic_DNA"/>
</dbReference>
<name>A0A5B8FPY1_9RHOB</name>
<reference evidence="1 2" key="1">
    <citation type="submission" date="2019-06" db="EMBL/GenBank/DDBJ databases">
        <title>Genome sequence of Rhodobacteraceae bacterium D4M1.</title>
        <authorList>
            <person name="Cao J."/>
        </authorList>
    </citation>
    <scope>NUCLEOTIDE SEQUENCE [LARGE SCALE GENOMIC DNA]</scope>
    <source>
        <strain evidence="1 2">D4M1</strain>
    </source>
</reference>
<protein>
    <submittedName>
        <fullName evidence="1">PD-(D/E)XK motif protein</fullName>
    </submittedName>
</protein>
<dbReference type="KEGG" id="ppru:FDP22_00255"/>
<accession>A0A5B8FPY1</accession>
<gene>
    <name evidence="1" type="ORF">FDP22_00255</name>
</gene>
<dbReference type="AlphaFoldDB" id="A0A5B8FPY1"/>
<evidence type="ECO:0000313" key="2">
    <source>
        <dbReference type="Proteomes" id="UP000305888"/>
    </source>
</evidence>
<organism evidence="1 2">
    <name type="scientific">Paroceanicella profunda</name>
    <dbReference type="NCBI Taxonomy" id="2579971"/>
    <lineage>
        <taxon>Bacteria</taxon>
        <taxon>Pseudomonadati</taxon>
        <taxon>Pseudomonadota</taxon>
        <taxon>Alphaproteobacteria</taxon>
        <taxon>Rhodobacterales</taxon>
        <taxon>Paracoccaceae</taxon>
        <taxon>Paroceanicella</taxon>
    </lineage>
</organism>
<sequence length="339" mass="36694">MASSTTSWTGGCRLTNRLADLLERLARPDQAGTFSVIPASSEAAYYVGRDSSGGAALLIRTVGVSNRVPLLLAGIEARFSVACRIEERHRDVRTENLTVVACRSRDRSVEQYFITTMEFLASTLGANPTVAAVAELVDRIVDLFQRLAKPPRKQVVGLVGELLVIRAAVDPAAAVRAWRVDQDERYDFAVGALRLDAKATTTDRRAHEVSFEQANPPPDTTGTLASFIVQPSGGGISISELLSDIEARIQVHDLILKLRTVVADTLGRDMQSALSWSFDLQRATSSMRIFDVSTIPAIRGPLPAGVSGVRFLVDLAGCRQLSRARIDTLVSAERALLPP</sequence>
<keyword evidence="2" id="KW-1185">Reference proteome</keyword>